<organism evidence="4">
    <name type="scientific">Apis cerana</name>
    <name type="common">Indian honeybee</name>
    <dbReference type="NCBI Taxonomy" id="7461"/>
    <lineage>
        <taxon>Eukaryota</taxon>
        <taxon>Metazoa</taxon>
        <taxon>Ecdysozoa</taxon>
        <taxon>Arthropoda</taxon>
        <taxon>Hexapoda</taxon>
        <taxon>Insecta</taxon>
        <taxon>Pterygota</taxon>
        <taxon>Neoptera</taxon>
        <taxon>Endopterygota</taxon>
        <taxon>Hymenoptera</taxon>
        <taxon>Apocrita</taxon>
        <taxon>Aculeata</taxon>
        <taxon>Apoidea</taxon>
        <taxon>Anthophila</taxon>
        <taxon>Apidae</taxon>
        <taxon>Apis</taxon>
    </lineage>
</organism>
<dbReference type="AlphaFoldDB" id="V9IEI7"/>
<evidence type="ECO:0000313" key="4">
    <source>
        <dbReference type="EMBL" id="AEY58886.1"/>
    </source>
</evidence>
<dbReference type="GO" id="GO:0016787">
    <property type="term" value="F:hydrolase activity"/>
    <property type="evidence" value="ECO:0007669"/>
    <property type="project" value="UniProtKB-KW"/>
</dbReference>
<feature type="transmembrane region" description="Helical" evidence="1">
    <location>
        <begin position="7"/>
        <end position="27"/>
    </location>
</feature>
<reference evidence="4" key="1">
    <citation type="submission" date="2011-11" db="EMBL/GenBank/DDBJ databases">
        <title>Decoding the brain transcriptome of the Eastern honeybee (Apis cerana) based on pyrosequencing.</title>
        <authorList>
            <person name="Sun L."/>
            <person name="Zheng H."/>
            <person name="Wang Y."/>
            <person name="Xie X."/>
            <person name="Zhu Y."/>
            <person name="Gu W."/>
            <person name="Wang S."/>
        </authorList>
    </citation>
    <scope>NUCLEOTIDE SEQUENCE</scope>
    <source>
        <tissue evidence="4">Brain</tissue>
    </source>
</reference>
<evidence type="ECO:0000313" key="3">
    <source>
        <dbReference type="EMBL" id="AEY58885.1"/>
    </source>
</evidence>
<keyword evidence="1" id="KW-0812">Transmembrane</keyword>
<proteinExistence type="evidence at transcript level"/>
<dbReference type="Pfam" id="PF01425">
    <property type="entry name" value="Amidase"/>
    <property type="match status" value="1"/>
</dbReference>
<sequence>MLLYIKLFIFMMNIISILMRPILWFMYRKRLPNIPPIKNPLLRLSATTIAKKIRNGDLKSETIVKAYIDRIQEVNPFINAVIEDRFELAINEAKLYDEQLKSGKFTIHILEKEKPLYGVPITIKESCCLSGMSYTGGSLSRKGIKALADGPAVKIIKDAGAIPLLVSNTSEFCTSLHSYNFLYGHTLNPYDRRRTSGGSSGGRITWCRSITNWTWFGYSWFHKNTISLLWYFWS</sequence>
<dbReference type="InterPro" id="IPR036928">
    <property type="entry name" value="AS_sf"/>
</dbReference>
<keyword evidence="4" id="KW-0378">Hydrolase</keyword>
<dbReference type="InterPro" id="IPR023631">
    <property type="entry name" value="Amidase_dom"/>
</dbReference>
<dbReference type="EMBL" id="JR039871">
    <property type="protein sequence ID" value="AEY58885.1"/>
    <property type="molecule type" value="mRNA"/>
</dbReference>
<gene>
    <name evidence="3" type="ORF">ACCB01522.1</name>
    <name evidence="4" type="ORF">ACCB01522.2</name>
</gene>
<dbReference type="Gene3D" id="3.90.1300.10">
    <property type="entry name" value="Amidase signature (AS) domain"/>
    <property type="match status" value="1"/>
</dbReference>
<dbReference type="EMBL" id="JR039872">
    <property type="protein sequence ID" value="AEY58886.1"/>
    <property type="molecule type" value="mRNA"/>
</dbReference>
<protein>
    <submittedName>
        <fullName evidence="4">Fatty-acid amide hydrolase 2-A</fullName>
    </submittedName>
</protein>
<evidence type="ECO:0000259" key="2">
    <source>
        <dbReference type="Pfam" id="PF01425"/>
    </source>
</evidence>
<keyword evidence="1" id="KW-0472">Membrane</keyword>
<dbReference type="SUPFAM" id="SSF75304">
    <property type="entry name" value="Amidase signature (AS) enzymes"/>
    <property type="match status" value="1"/>
</dbReference>
<dbReference type="InterPro" id="IPR052739">
    <property type="entry name" value="FAAH2"/>
</dbReference>
<feature type="domain" description="Amidase" evidence="2">
    <location>
        <begin position="63"/>
        <end position="202"/>
    </location>
</feature>
<evidence type="ECO:0000256" key="1">
    <source>
        <dbReference type="SAM" id="Phobius"/>
    </source>
</evidence>
<dbReference type="PANTHER" id="PTHR43372:SF3">
    <property type="entry name" value="AT07710P-RELATED"/>
    <property type="match status" value="1"/>
</dbReference>
<name>V9IEI7_APICE</name>
<keyword evidence="1" id="KW-1133">Transmembrane helix</keyword>
<accession>V9IEI7</accession>
<dbReference type="PANTHER" id="PTHR43372">
    <property type="entry name" value="FATTY-ACID AMIDE HYDROLASE"/>
    <property type="match status" value="1"/>
</dbReference>
<dbReference type="GO" id="GO:0012505">
    <property type="term" value="C:endomembrane system"/>
    <property type="evidence" value="ECO:0007669"/>
    <property type="project" value="TreeGrafter"/>
</dbReference>